<evidence type="ECO:0008006" key="2">
    <source>
        <dbReference type="Google" id="ProtNLM"/>
    </source>
</evidence>
<comment type="caution">
    <text evidence="1">The sequence shown here is derived from an EMBL/GenBank/DDBJ whole genome shotgun (WGS) entry which is preliminary data.</text>
</comment>
<name>A0A7C4PKN5_9CHLR</name>
<dbReference type="SUPFAM" id="SSF143744">
    <property type="entry name" value="GlcG-like"/>
    <property type="match status" value="2"/>
</dbReference>
<reference evidence="1" key="1">
    <citation type="journal article" date="2020" name="mSystems">
        <title>Genome- and Community-Level Interaction Insights into Carbon Utilization and Element Cycling Functions of Hydrothermarchaeota in Hydrothermal Sediment.</title>
        <authorList>
            <person name="Zhou Z."/>
            <person name="Liu Y."/>
            <person name="Xu W."/>
            <person name="Pan J."/>
            <person name="Luo Z.H."/>
            <person name="Li M."/>
        </authorList>
    </citation>
    <scope>NUCLEOTIDE SEQUENCE [LARGE SCALE GENOMIC DNA]</scope>
    <source>
        <strain evidence="1">SpSt-573</strain>
    </source>
</reference>
<protein>
    <recommendedName>
        <fullName evidence="2">Heme-binding protein</fullName>
    </recommendedName>
</protein>
<gene>
    <name evidence="1" type="ORF">ENT37_05595</name>
</gene>
<dbReference type="InterPro" id="IPR005624">
    <property type="entry name" value="PduO/GlcC-like"/>
</dbReference>
<dbReference type="Pfam" id="PF03928">
    <property type="entry name" value="HbpS-like"/>
    <property type="match status" value="2"/>
</dbReference>
<dbReference type="Gene3D" id="3.30.450.150">
    <property type="entry name" value="Haem-degrading domain"/>
    <property type="match status" value="2"/>
</dbReference>
<dbReference type="AlphaFoldDB" id="A0A7C4PKN5"/>
<dbReference type="InterPro" id="IPR052517">
    <property type="entry name" value="GlcG_carb_metab_protein"/>
</dbReference>
<accession>A0A7C4PKN5</accession>
<evidence type="ECO:0000313" key="1">
    <source>
        <dbReference type="EMBL" id="HGS21326.1"/>
    </source>
</evidence>
<dbReference type="InterPro" id="IPR038084">
    <property type="entry name" value="PduO/GlcC-like_sf"/>
</dbReference>
<dbReference type="PANTHER" id="PTHR34309">
    <property type="entry name" value="SLR1406 PROTEIN"/>
    <property type="match status" value="1"/>
</dbReference>
<organism evidence="1">
    <name type="scientific">Anaerolinea thermolimosa</name>
    <dbReference type="NCBI Taxonomy" id="229919"/>
    <lineage>
        <taxon>Bacteria</taxon>
        <taxon>Bacillati</taxon>
        <taxon>Chloroflexota</taxon>
        <taxon>Anaerolineae</taxon>
        <taxon>Anaerolineales</taxon>
        <taxon>Anaerolineaceae</taxon>
        <taxon>Anaerolinea</taxon>
    </lineage>
</organism>
<dbReference type="EMBL" id="DSYK01000286">
    <property type="protein sequence ID" value="HGS21326.1"/>
    <property type="molecule type" value="Genomic_DNA"/>
</dbReference>
<proteinExistence type="predicted"/>
<dbReference type="PANTHER" id="PTHR34309:SF10">
    <property type="entry name" value="SLR1406 PROTEIN"/>
    <property type="match status" value="1"/>
</dbReference>
<sequence length="466" mass="48764">MKRRWMLLLICGARLAGQSQLTAQEAEALALRAVGAVDNPAAAAVVVDRAGRVLAAYRRAQAADLDLETALALARTGAFFSHDQAPLSSRTIQTLSQPNFPAGVPNQPAAALFGIEHTNRGCGFNAEFDAGKELPPARNFAGDGPSLGVVTRPGGLPLYKGGSMVGGIGVGGMAPEHAEFAAVSAAAGAGFFVPLPLPFPGAVFIDGIRLPFVEQTSQPAGTRPAAALDGGFVGGSRDGQAAPEGWLISPRGSGLLGAEQVRAIIERAVARAERTRGVIRLPLGSRSRMVLAVSDVEGNVLGLFRMPDATVFSADVAVAKARNVVYFSSTARQVQDLPGLPVGVAVTNRSIGFGAQPFFPSGIQNSEPGPFRALFEFDRDHPCTQGWQPANPNQNGIVFFPGSAPLYRNGALVGGLGVSGDGVEQDDYVTAAGAEGFEPPPGMRADEYFIRGVRIPYWKFPRNPER</sequence>